<evidence type="ECO:0000313" key="2">
    <source>
        <dbReference type="EMBL" id="TID29628.1"/>
    </source>
</evidence>
<evidence type="ECO:0008006" key="4">
    <source>
        <dbReference type="Google" id="ProtNLM"/>
    </source>
</evidence>
<keyword evidence="3" id="KW-1185">Reference proteome</keyword>
<name>A0A4T0X2U5_9ASCO</name>
<dbReference type="Proteomes" id="UP000307173">
    <property type="component" value="Unassembled WGS sequence"/>
</dbReference>
<comment type="caution">
    <text evidence="2">The sequence shown here is derived from an EMBL/GenBank/DDBJ whole genome shotgun (WGS) entry which is preliminary data.</text>
</comment>
<dbReference type="OrthoDB" id="4095993at2759"/>
<sequence>MSEYETDGQFQDHGHNLESKTLEEKDHQSLDNQVNQYFKDIRYTTQEYDDDDLDDDDDDDNDDDNNDDDDDDDNDDSDSDSASDPDSEDYGDDEDCNENDFDDEGKLLEEHYSYDHNRNSNYTDSNIRRADQYNVVKYSNATVTGENAEEDQVANYNTRTGSEKYADPSVMNLEIQLDKEFQDLKTYFPSMTQRSEEIDYNAVLKQATSSRNDNHLEVQGSISERTLSSNKEAEPITCKQKVTQSIKRTCQFCSKTFQHVGSLGRHLDRQKGNALHPLEEVEKIRSNVVRRGNTEAIKERKLKRTREYNRREYVKERNRLRRKMNRKLERVKESYKSRFYRMINHPKLPSHPSFPRMVLFFLPANMWPHDPPTTQTFKSLISWLEKNIEVRNKIVHLTSIFGSMQNLLEKLTIAFENWQTLTIDERIDMWDREQRVISQQLLGNLTVFDFATRDMWAKQLVEIKKSDLLRHENENMDASFEQFDLRRPKFQDKSNSFTQLANTTNQCNSDDESQEGNMQIEMDISGITQIGFDQLVTIDSMQLSTVPILNIEEANSMDHQTEVD</sequence>
<dbReference type="AlphaFoldDB" id="A0A4T0X2U5"/>
<reference evidence="2 3" key="1">
    <citation type="journal article" date="2019" name="Front. Genet.">
        <title>Whole-Genome Sequencing of the Opportunistic Yeast Pathogen Candida inconspicua Uncovers Its Hybrid Origin.</title>
        <authorList>
            <person name="Mixao V."/>
            <person name="Hansen A.P."/>
            <person name="Saus E."/>
            <person name="Boekhout T."/>
            <person name="Lass-Florl C."/>
            <person name="Gabaldon T."/>
        </authorList>
    </citation>
    <scope>NUCLEOTIDE SEQUENCE [LARGE SCALE GENOMIC DNA]</scope>
    <source>
        <strain evidence="2 3">CBS 180</strain>
    </source>
</reference>
<dbReference type="EMBL" id="SELW01000280">
    <property type="protein sequence ID" value="TID29628.1"/>
    <property type="molecule type" value="Genomic_DNA"/>
</dbReference>
<gene>
    <name evidence="2" type="ORF">CANINC_001747</name>
</gene>
<feature type="compositionally biased region" description="Basic and acidic residues" evidence="1">
    <location>
        <begin position="10"/>
        <end position="29"/>
    </location>
</feature>
<protein>
    <recommendedName>
        <fullName evidence="4">C2H2-type domain-containing protein</fullName>
    </recommendedName>
</protein>
<accession>A0A4T0X2U5</accession>
<proteinExistence type="predicted"/>
<feature type="region of interest" description="Disordered" evidence="1">
    <location>
        <begin position="1"/>
        <end position="102"/>
    </location>
</feature>
<organism evidence="2 3">
    <name type="scientific">Pichia inconspicua</name>
    <dbReference type="NCBI Taxonomy" id="52247"/>
    <lineage>
        <taxon>Eukaryota</taxon>
        <taxon>Fungi</taxon>
        <taxon>Dikarya</taxon>
        <taxon>Ascomycota</taxon>
        <taxon>Saccharomycotina</taxon>
        <taxon>Pichiomycetes</taxon>
        <taxon>Pichiales</taxon>
        <taxon>Pichiaceae</taxon>
        <taxon>Pichia</taxon>
    </lineage>
</organism>
<evidence type="ECO:0000256" key="1">
    <source>
        <dbReference type="SAM" id="MobiDB-lite"/>
    </source>
</evidence>
<dbReference type="STRING" id="52247.A0A4T0X2U5"/>
<feature type="compositionally biased region" description="Acidic residues" evidence="1">
    <location>
        <begin position="47"/>
        <end position="102"/>
    </location>
</feature>
<evidence type="ECO:0000313" key="3">
    <source>
        <dbReference type="Proteomes" id="UP000307173"/>
    </source>
</evidence>